<dbReference type="EMBL" id="UYYB01099161">
    <property type="protein sequence ID" value="VDM77407.1"/>
    <property type="molecule type" value="Genomic_DNA"/>
</dbReference>
<name>A0A3P7JML6_STRVU</name>
<evidence type="ECO:0000313" key="3">
    <source>
        <dbReference type="Proteomes" id="UP000270094"/>
    </source>
</evidence>
<accession>A0A3P7JML6</accession>
<evidence type="ECO:0000313" key="2">
    <source>
        <dbReference type="EMBL" id="VDM77407.1"/>
    </source>
</evidence>
<gene>
    <name evidence="2" type="ORF">SVUK_LOCUS12405</name>
</gene>
<dbReference type="AlphaFoldDB" id="A0A3P7JML6"/>
<feature type="compositionally biased region" description="Basic and acidic residues" evidence="1">
    <location>
        <begin position="35"/>
        <end position="49"/>
    </location>
</feature>
<keyword evidence="3" id="KW-1185">Reference proteome</keyword>
<organism evidence="2 3">
    <name type="scientific">Strongylus vulgaris</name>
    <name type="common">Blood worm</name>
    <dbReference type="NCBI Taxonomy" id="40348"/>
    <lineage>
        <taxon>Eukaryota</taxon>
        <taxon>Metazoa</taxon>
        <taxon>Ecdysozoa</taxon>
        <taxon>Nematoda</taxon>
        <taxon>Chromadorea</taxon>
        <taxon>Rhabditida</taxon>
        <taxon>Rhabditina</taxon>
        <taxon>Rhabditomorpha</taxon>
        <taxon>Strongyloidea</taxon>
        <taxon>Strongylidae</taxon>
        <taxon>Strongylus</taxon>
    </lineage>
</organism>
<sequence length="80" mass="9169">MLLTLARRLEALERRSVNYRSEAEVLGPFREANGKRTLKEKPKPAKDPLEVDVELSSDDSENKVINLREETSIKKKKSCN</sequence>
<feature type="region of interest" description="Disordered" evidence="1">
    <location>
        <begin position="35"/>
        <end position="55"/>
    </location>
</feature>
<proteinExistence type="predicted"/>
<protein>
    <submittedName>
        <fullName evidence="2">Uncharacterized protein</fullName>
    </submittedName>
</protein>
<reference evidence="2 3" key="1">
    <citation type="submission" date="2018-11" db="EMBL/GenBank/DDBJ databases">
        <authorList>
            <consortium name="Pathogen Informatics"/>
        </authorList>
    </citation>
    <scope>NUCLEOTIDE SEQUENCE [LARGE SCALE GENOMIC DNA]</scope>
</reference>
<dbReference type="Proteomes" id="UP000270094">
    <property type="component" value="Unassembled WGS sequence"/>
</dbReference>
<evidence type="ECO:0000256" key="1">
    <source>
        <dbReference type="SAM" id="MobiDB-lite"/>
    </source>
</evidence>